<dbReference type="PANTHER" id="PTHR43281:SF1">
    <property type="entry name" value="FARNESYL DIPHOSPHATE SYNTHASE"/>
    <property type="match status" value="1"/>
</dbReference>
<evidence type="ECO:0000256" key="12">
    <source>
        <dbReference type="RuleBase" id="RU004466"/>
    </source>
</evidence>
<dbReference type="GO" id="GO:0016114">
    <property type="term" value="P:terpenoid biosynthetic process"/>
    <property type="evidence" value="ECO:0007669"/>
    <property type="project" value="UniProtKB-ARBA"/>
</dbReference>
<evidence type="ECO:0000256" key="5">
    <source>
        <dbReference type="ARBA" id="ARBA00022679"/>
    </source>
</evidence>
<dbReference type="EC" id="2.5.1.10" evidence="3"/>
<reference evidence="13 14" key="1">
    <citation type="journal article" date="2011" name="J. Bacteriol.">
        <title>Draft genome sequence of Caloramator australicus strain RC3T, a thermoanaerobe from the Great Artesian Basin of Australia.</title>
        <authorList>
            <person name="Ogg C.D."/>
            <person name="Patel B.K.C."/>
        </authorList>
    </citation>
    <scope>NUCLEOTIDE SEQUENCE [LARGE SCALE GENOMIC DNA]</scope>
    <source>
        <strain evidence="13 14">RC3</strain>
    </source>
</reference>
<comment type="similarity">
    <text evidence="2 12">Belongs to the FPP/GGPP synthase family.</text>
</comment>
<dbReference type="Proteomes" id="UP000007652">
    <property type="component" value="Unassembled WGS sequence"/>
</dbReference>
<dbReference type="RefSeq" id="WP_008909828.1">
    <property type="nucleotide sequence ID" value="NZ_CAKP01000138.1"/>
</dbReference>
<proteinExistence type="inferred from homology"/>
<evidence type="ECO:0000313" key="13">
    <source>
        <dbReference type="EMBL" id="CCJ34585.1"/>
    </source>
</evidence>
<dbReference type="InterPro" id="IPR053378">
    <property type="entry name" value="Prenyl_diphosphate_synthase"/>
</dbReference>
<dbReference type="CDD" id="cd00685">
    <property type="entry name" value="Trans_IPPS_HT"/>
    <property type="match status" value="1"/>
</dbReference>
<dbReference type="PANTHER" id="PTHR43281">
    <property type="entry name" value="FARNESYL DIPHOSPHATE SYNTHASE"/>
    <property type="match status" value="1"/>
</dbReference>
<dbReference type="eggNOG" id="COG0142">
    <property type="taxonomic scope" value="Bacteria"/>
</dbReference>
<comment type="cofactor">
    <cofactor evidence="1">
        <name>Mg(2+)</name>
        <dbReference type="ChEBI" id="CHEBI:18420"/>
    </cofactor>
</comment>
<dbReference type="FunFam" id="1.10.600.10:FF:000001">
    <property type="entry name" value="Geranylgeranyl diphosphate synthase"/>
    <property type="match status" value="1"/>
</dbReference>
<dbReference type="Gene3D" id="1.10.600.10">
    <property type="entry name" value="Farnesyl Diphosphate Synthase"/>
    <property type="match status" value="1"/>
</dbReference>
<dbReference type="GO" id="GO:0005737">
    <property type="term" value="C:cytoplasm"/>
    <property type="evidence" value="ECO:0007669"/>
    <property type="project" value="UniProtKB-ARBA"/>
</dbReference>
<keyword evidence="8" id="KW-0414">Isoprene biosynthesis</keyword>
<dbReference type="AlphaFoldDB" id="I7LKN0"/>
<dbReference type="SUPFAM" id="SSF48576">
    <property type="entry name" value="Terpenoid synthases"/>
    <property type="match status" value="1"/>
</dbReference>
<keyword evidence="14" id="KW-1185">Reference proteome</keyword>
<evidence type="ECO:0000256" key="11">
    <source>
        <dbReference type="ARBA" id="ARBA00049399"/>
    </source>
</evidence>
<dbReference type="OrthoDB" id="9805316at2"/>
<evidence type="ECO:0000313" key="14">
    <source>
        <dbReference type="Proteomes" id="UP000007652"/>
    </source>
</evidence>
<dbReference type="GO" id="GO:0046872">
    <property type="term" value="F:metal ion binding"/>
    <property type="evidence" value="ECO:0007669"/>
    <property type="project" value="UniProtKB-KW"/>
</dbReference>
<dbReference type="EMBL" id="CAKP01000138">
    <property type="protein sequence ID" value="CCJ34585.1"/>
    <property type="molecule type" value="Genomic_DNA"/>
</dbReference>
<gene>
    <name evidence="13" type="ORF">CAAU_2502</name>
</gene>
<organism evidence="13 14">
    <name type="scientific">Caloramator australicus RC3</name>
    <dbReference type="NCBI Taxonomy" id="857293"/>
    <lineage>
        <taxon>Bacteria</taxon>
        <taxon>Bacillati</taxon>
        <taxon>Bacillota</taxon>
        <taxon>Clostridia</taxon>
        <taxon>Eubacteriales</taxon>
        <taxon>Clostridiaceae</taxon>
        <taxon>Caloramator</taxon>
    </lineage>
</organism>
<evidence type="ECO:0000256" key="4">
    <source>
        <dbReference type="ARBA" id="ARBA00015100"/>
    </source>
</evidence>
<evidence type="ECO:0000256" key="9">
    <source>
        <dbReference type="ARBA" id="ARBA00032380"/>
    </source>
</evidence>
<dbReference type="SFLD" id="SFLDS00005">
    <property type="entry name" value="Isoprenoid_Synthase_Type_I"/>
    <property type="match status" value="1"/>
</dbReference>
<dbReference type="GO" id="GO:0004337">
    <property type="term" value="F:(2E,6E)-farnesyl diphosphate synthase activity"/>
    <property type="evidence" value="ECO:0007669"/>
    <property type="project" value="UniProtKB-EC"/>
</dbReference>
<keyword evidence="6" id="KW-0479">Metal-binding</keyword>
<dbReference type="PROSITE" id="PS00444">
    <property type="entry name" value="POLYPRENYL_SYNTHASE_2"/>
    <property type="match status" value="1"/>
</dbReference>
<name>I7LKN0_9CLOT</name>
<dbReference type="SFLD" id="SFLDG01017">
    <property type="entry name" value="Polyprenyl_Transferase_Like"/>
    <property type="match status" value="1"/>
</dbReference>
<dbReference type="Pfam" id="PF00348">
    <property type="entry name" value="polyprenyl_synt"/>
    <property type="match status" value="1"/>
</dbReference>
<evidence type="ECO:0000256" key="8">
    <source>
        <dbReference type="ARBA" id="ARBA00023229"/>
    </source>
</evidence>
<sequence>MDFKKALKDKQQLINKRLEELLSYVDAPQIIIEAMKYSLFAGGKRIRPILCIAVCEALEGNLEDVLDIACSIEMIHTYSLIHDDLPAMDNDDYRRGKLTNHKVYGDAIAILAGDGLLNYAFETLLKVIKRKNDKRFVDAAFEIAKASGITGMIGGQVIDITNVGNIIDENLLVSMHERKTGKLIEASCNVGAIIANRYEYLEITREYSKNLGVAFQIVDDILDVIGDEKKLGKSVGKDAKNNKPTYVTLYGLEKSRELAKEFSLKAVELANKIDNTGFLKDLTKYLLNRES</sequence>
<protein>
    <recommendedName>
        <fullName evidence="4">Farnesyl diphosphate synthase</fullName>
        <ecNumber evidence="3">2.5.1.10</ecNumber>
    </recommendedName>
    <alternativeName>
        <fullName evidence="10">(2E,6E)-farnesyl diphosphate synthase</fullName>
    </alternativeName>
    <alternativeName>
        <fullName evidence="9">Geranyltranstransferase</fullName>
    </alternativeName>
</protein>
<dbReference type="InterPro" id="IPR000092">
    <property type="entry name" value="Polyprenyl_synt"/>
</dbReference>
<comment type="caution">
    <text evidence="13">The sequence shown here is derived from an EMBL/GenBank/DDBJ whole genome shotgun (WGS) entry which is preliminary data.</text>
</comment>
<evidence type="ECO:0000256" key="3">
    <source>
        <dbReference type="ARBA" id="ARBA00012439"/>
    </source>
</evidence>
<accession>I7LKN0</accession>
<evidence type="ECO:0000256" key="1">
    <source>
        <dbReference type="ARBA" id="ARBA00001946"/>
    </source>
</evidence>
<dbReference type="NCBIfam" id="NF045485">
    <property type="entry name" value="FPPsyn"/>
    <property type="match status" value="1"/>
</dbReference>
<evidence type="ECO:0000256" key="2">
    <source>
        <dbReference type="ARBA" id="ARBA00006706"/>
    </source>
</evidence>
<evidence type="ECO:0000256" key="10">
    <source>
        <dbReference type="ARBA" id="ARBA00032873"/>
    </source>
</evidence>
<dbReference type="InterPro" id="IPR033749">
    <property type="entry name" value="Polyprenyl_synt_CS"/>
</dbReference>
<keyword evidence="5 12" id="KW-0808">Transferase</keyword>
<dbReference type="PROSITE" id="PS00723">
    <property type="entry name" value="POLYPRENYL_SYNTHASE_1"/>
    <property type="match status" value="1"/>
</dbReference>
<evidence type="ECO:0000256" key="7">
    <source>
        <dbReference type="ARBA" id="ARBA00022842"/>
    </source>
</evidence>
<keyword evidence="7" id="KW-0460">Magnesium</keyword>
<evidence type="ECO:0000256" key="6">
    <source>
        <dbReference type="ARBA" id="ARBA00022723"/>
    </source>
</evidence>
<comment type="catalytic activity">
    <reaction evidence="11">
        <text>isopentenyl diphosphate + (2E)-geranyl diphosphate = (2E,6E)-farnesyl diphosphate + diphosphate</text>
        <dbReference type="Rhea" id="RHEA:19361"/>
        <dbReference type="ChEBI" id="CHEBI:33019"/>
        <dbReference type="ChEBI" id="CHEBI:58057"/>
        <dbReference type="ChEBI" id="CHEBI:128769"/>
        <dbReference type="ChEBI" id="CHEBI:175763"/>
        <dbReference type="EC" id="2.5.1.10"/>
    </reaction>
</comment>
<dbReference type="STRING" id="857293.CAAU_2502"/>
<dbReference type="InterPro" id="IPR008949">
    <property type="entry name" value="Isoprenoid_synthase_dom_sf"/>
</dbReference>